<gene>
    <name evidence="11" type="ORF">QBC33DRAFT_530009</name>
</gene>
<dbReference type="AlphaFoldDB" id="A0AAJ0FPF7"/>
<dbReference type="Proteomes" id="UP001244011">
    <property type="component" value="Unassembled WGS sequence"/>
</dbReference>
<comment type="pathway">
    <text evidence="1 9">Carbohydrate acid metabolism; D-gluconate degradation.</text>
</comment>
<evidence type="ECO:0000256" key="6">
    <source>
        <dbReference type="ARBA" id="ARBA00022777"/>
    </source>
</evidence>
<keyword evidence="12" id="KW-1185">Reference proteome</keyword>
<accession>A0AAJ0FPF7</accession>
<evidence type="ECO:0000256" key="10">
    <source>
        <dbReference type="SAM" id="MobiDB-lite"/>
    </source>
</evidence>
<feature type="compositionally biased region" description="Basic and acidic residues" evidence="10">
    <location>
        <begin position="170"/>
        <end position="187"/>
    </location>
</feature>
<dbReference type="EMBL" id="MU839001">
    <property type="protein sequence ID" value="KAK1770054.1"/>
    <property type="molecule type" value="Genomic_DNA"/>
</dbReference>
<keyword evidence="4 9" id="KW-0808">Transferase</keyword>
<dbReference type="GeneID" id="85310385"/>
<evidence type="ECO:0000313" key="12">
    <source>
        <dbReference type="Proteomes" id="UP001244011"/>
    </source>
</evidence>
<dbReference type="InterPro" id="IPR006001">
    <property type="entry name" value="Therm_gnt_kin"/>
</dbReference>
<dbReference type="Gene3D" id="3.40.50.300">
    <property type="entry name" value="P-loop containing nucleotide triphosphate hydrolases"/>
    <property type="match status" value="1"/>
</dbReference>
<sequence>MADKADTADSHQGGAPTAHRWIWFVTGPTACGKTTVAKQLAEELKMTYLEGDDFHPKSNVDKMSRGEPLVDSDRWDWLRALRDRELVKPPGKPTDNLVVTCSALKRHYRDVLREGSTDEPGLRIRFVYLEAPESVLVRRAAARKGHFAGSNLVHSQFMDLEPPEEDEDDVVRIDVDRSPDEVQKDVVSRIGEIMGRDNP</sequence>
<feature type="region of interest" description="Disordered" evidence="10">
    <location>
        <begin position="161"/>
        <end position="199"/>
    </location>
</feature>
<dbReference type="InterPro" id="IPR027417">
    <property type="entry name" value="P-loop_NTPase"/>
</dbReference>
<dbReference type="GO" id="GO:0016787">
    <property type="term" value="F:hydrolase activity"/>
    <property type="evidence" value="ECO:0007669"/>
    <property type="project" value="UniProtKB-KW"/>
</dbReference>
<dbReference type="GO" id="GO:0005737">
    <property type="term" value="C:cytoplasm"/>
    <property type="evidence" value="ECO:0007669"/>
    <property type="project" value="TreeGrafter"/>
</dbReference>
<proteinExistence type="inferred from homology"/>
<dbReference type="PANTHER" id="PTHR43442:SF3">
    <property type="entry name" value="GLUCONOKINASE-RELATED"/>
    <property type="match status" value="1"/>
</dbReference>
<dbReference type="RefSeq" id="XP_060286267.1">
    <property type="nucleotide sequence ID" value="XM_060427198.1"/>
</dbReference>
<evidence type="ECO:0000256" key="8">
    <source>
        <dbReference type="ARBA" id="ARBA00048090"/>
    </source>
</evidence>
<evidence type="ECO:0000256" key="5">
    <source>
        <dbReference type="ARBA" id="ARBA00022741"/>
    </source>
</evidence>
<name>A0AAJ0FPF7_9PEZI</name>
<evidence type="ECO:0000256" key="2">
    <source>
        <dbReference type="ARBA" id="ARBA00008420"/>
    </source>
</evidence>
<reference evidence="11" key="1">
    <citation type="submission" date="2023-06" db="EMBL/GenBank/DDBJ databases">
        <title>Genome-scale phylogeny and comparative genomics of the fungal order Sordariales.</title>
        <authorList>
            <consortium name="Lawrence Berkeley National Laboratory"/>
            <person name="Hensen N."/>
            <person name="Bonometti L."/>
            <person name="Westerberg I."/>
            <person name="Brannstrom I.O."/>
            <person name="Guillou S."/>
            <person name="Cros-Aarteil S."/>
            <person name="Calhoun S."/>
            <person name="Haridas S."/>
            <person name="Kuo A."/>
            <person name="Mondo S."/>
            <person name="Pangilinan J."/>
            <person name="Riley R."/>
            <person name="Labutti K."/>
            <person name="Andreopoulos B."/>
            <person name="Lipzen A."/>
            <person name="Chen C."/>
            <person name="Yanf M."/>
            <person name="Daum C."/>
            <person name="Ng V."/>
            <person name="Clum A."/>
            <person name="Steindorff A."/>
            <person name="Ohm R."/>
            <person name="Martin F."/>
            <person name="Silar P."/>
            <person name="Natvig D."/>
            <person name="Lalanne C."/>
            <person name="Gautier V."/>
            <person name="Ament-Velasquez S.L."/>
            <person name="Kruys A."/>
            <person name="Hutchinson M.I."/>
            <person name="Powell A.J."/>
            <person name="Barry K."/>
            <person name="Miller A.N."/>
            <person name="Grigoriev I.V."/>
            <person name="Debuchy R."/>
            <person name="Gladieux P."/>
            <person name="Thoren M.H."/>
            <person name="Johannesson H."/>
        </authorList>
    </citation>
    <scope>NUCLEOTIDE SEQUENCE</scope>
    <source>
        <strain evidence="11">8032-3</strain>
    </source>
</reference>
<dbReference type="SUPFAM" id="SSF52540">
    <property type="entry name" value="P-loop containing nucleoside triphosphate hydrolases"/>
    <property type="match status" value="1"/>
</dbReference>
<dbReference type="CDD" id="cd02021">
    <property type="entry name" value="GntK"/>
    <property type="match status" value="1"/>
</dbReference>
<evidence type="ECO:0000256" key="9">
    <source>
        <dbReference type="RuleBase" id="RU363066"/>
    </source>
</evidence>
<comment type="similarity">
    <text evidence="2 9">Belongs to the gluconokinase GntK/GntV family.</text>
</comment>
<protein>
    <recommendedName>
        <fullName evidence="3 9">Gluconokinase</fullName>
        <ecNumber evidence="3 9">2.7.1.12</ecNumber>
    </recommendedName>
</protein>
<dbReference type="NCBIfam" id="TIGR01313">
    <property type="entry name" value="therm_gnt_kin"/>
    <property type="match status" value="1"/>
</dbReference>
<dbReference type="EC" id="2.7.1.12" evidence="3 9"/>
<dbReference type="GO" id="GO:0005975">
    <property type="term" value="P:carbohydrate metabolic process"/>
    <property type="evidence" value="ECO:0007669"/>
    <property type="project" value="InterPro"/>
</dbReference>
<evidence type="ECO:0000256" key="1">
    <source>
        <dbReference type="ARBA" id="ARBA00004875"/>
    </source>
</evidence>
<keyword evidence="6 9" id="KW-0418">Kinase</keyword>
<dbReference type="GO" id="GO:0005524">
    <property type="term" value="F:ATP binding"/>
    <property type="evidence" value="ECO:0007669"/>
    <property type="project" value="UniProtKB-KW"/>
</dbReference>
<evidence type="ECO:0000256" key="4">
    <source>
        <dbReference type="ARBA" id="ARBA00022679"/>
    </source>
</evidence>
<comment type="catalytic activity">
    <reaction evidence="8 9">
        <text>D-gluconate + ATP = 6-phospho-D-gluconate + ADP + H(+)</text>
        <dbReference type="Rhea" id="RHEA:19433"/>
        <dbReference type="ChEBI" id="CHEBI:15378"/>
        <dbReference type="ChEBI" id="CHEBI:18391"/>
        <dbReference type="ChEBI" id="CHEBI:30616"/>
        <dbReference type="ChEBI" id="CHEBI:58759"/>
        <dbReference type="ChEBI" id="CHEBI:456216"/>
        <dbReference type="EC" id="2.7.1.12"/>
    </reaction>
</comment>
<evidence type="ECO:0000313" key="11">
    <source>
        <dbReference type="EMBL" id="KAK1770054.1"/>
    </source>
</evidence>
<evidence type="ECO:0000256" key="3">
    <source>
        <dbReference type="ARBA" id="ARBA00012054"/>
    </source>
</evidence>
<comment type="caution">
    <text evidence="11">The sequence shown here is derived from an EMBL/GenBank/DDBJ whole genome shotgun (WGS) entry which is preliminary data.</text>
</comment>
<keyword evidence="11" id="KW-0378">Hydrolase</keyword>
<evidence type="ECO:0000256" key="7">
    <source>
        <dbReference type="ARBA" id="ARBA00022840"/>
    </source>
</evidence>
<keyword evidence="7 9" id="KW-0067">ATP-binding</keyword>
<dbReference type="Pfam" id="PF13671">
    <property type="entry name" value="AAA_33"/>
    <property type="match status" value="1"/>
</dbReference>
<keyword evidence="5 9" id="KW-0547">Nucleotide-binding</keyword>
<dbReference type="GO" id="GO:0046316">
    <property type="term" value="F:gluconokinase activity"/>
    <property type="evidence" value="ECO:0007669"/>
    <property type="project" value="UniProtKB-EC"/>
</dbReference>
<organism evidence="11 12">
    <name type="scientific">Phialemonium atrogriseum</name>
    <dbReference type="NCBI Taxonomy" id="1093897"/>
    <lineage>
        <taxon>Eukaryota</taxon>
        <taxon>Fungi</taxon>
        <taxon>Dikarya</taxon>
        <taxon>Ascomycota</taxon>
        <taxon>Pezizomycotina</taxon>
        <taxon>Sordariomycetes</taxon>
        <taxon>Sordariomycetidae</taxon>
        <taxon>Cephalothecales</taxon>
        <taxon>Cephalothecaceae</taxon>
        <taxon>Phialemonium</taxon>
    </lineage>
</organism>
<dbReference type="PANTHER" id="PTHR43442">
    <property type="entry name" value="GLUCONOKINASE-RELATED"/>
    <property type="match status" value="1"/>
</dbReference>